<proteinExistence type="predicted"/>
<dbReference type="Gene3D" id="2.60.120.620">
    <property type="entry name" value="q2cbj1_9rhob like domain"/>
    <property type="match status" value="1"/>
</dbReference>
<sequence length="268" mass="28868">MHDTVDVKALGRQYRDDGFCVTPAVVPPDLLDEATAAAEAVAAGESDTGLAPKQRQRERSDGPQRLVKIGEPHNCSHVLRRLVSYPAIWSLAAAVTGARALQVWAVDLFIKRPTDEAPVGNIGWHQDGPFAPQWHGDIFTVWLALSAVSEDASPLRYVPGSQRLGPLGRTDLFRTDLDPATTGLPLPDGFRWSEVTAAVPAGGLALHHRNMLHASGPNRSAQSRRSLAIRVRTDGCELARDAEPARVAHLADEVLAPVVYGDPGLLAR</sequence>
<dbReference type="PANTHER" id="PTHR20883:SF48">
    <property type="entry name" value="ECTOINE DIOXYGENASE"/>
    <property type="match status" value="1"/>
</dbReference>
<evidence type="ECO:0000313" key="2">
    <source>
        <dbReference type="EMBL" id="GLK99224.1"/>
    </source>
</evidence>
<dbReference type="InterPro" id="IPR008775">
    <property type="entry name" value="Phytyl_CoA_dOase-like"/>
</dbReference>
<reference evidence="2" key="1">
    <citation type="journal article" date="2014" name="Int. J. Syst. Evol. Microbiol.">
        <title>Complete genome sequence of Corynebacterium casei LMG S-19264T (=DSM 44701T), isolated from a smear-ripened cheese.</title>
        <authorList>
            <consortium name="US DOE Joint Genome Institute (JGI-PGF)"/>
            <person name="Walter F."/>
            <person name="Albersmeier A."/>
            <person name="Kalinowski J."/>
            <person name="Ruckert C."/>
        </authorList>
    </citation>
    <scope>NUCLEOTIDE SEQUENCE</scope>
    <source>
        <strain evidence="2">VKM Ac-1321</strain>
    </source>
</reference>
<gene>
    <name evidence="2" type="ORF">GCM10017581_009650</name>
</gene>
<feature type="region of interest" description="Disordered" evidence="1">
    <location>
        <begin position="41"/>
        <end position="63"/>
    </location>
</feature>
<accession>A0A9W6KFQ9</accession>
<evidence type="ECO:0008006" key="4">
    <source>
        <dbReference type="Google" id="ProtNLM"/>
    </source>
</evidence>
<dbReference type="Proteomes" id="UP001143480">
    <property type="component" value="Unassembled WGS sequence"/>
</dbReference>
<dbReference type="PANTHER" id="PTHR20883">
    <property type="entry name" value="PHYTANOYL-COA DIOXYGENASE DOMAIN CONTAINING 1"/>
    <property type="match status" value="1"/>
</dbReference>
<reference evidence="2" key="2">
    <citation type="submission" date="2023-01" db="EMBL/GenBank/DDBJ databases">
        <authorList>
            <person name="Sun Q."/>
            <person name="Evtushenko L."/>
        </authorList>
    </citation>
    <scope>NUCLEOTIDE SEQUENCE</scope>
    <source>
        <strain evidence="2">VKM Ac-1321</strain>
    </source>
</reference>
<dbReference type="GO" id="GO:0016706">
    <property type="term" value="F:2-oxoglutarate-dependent dioxygenase activity"/>
    <property type="evidence" value="ECO:0007669"/>
    <property type="project" value="UniProtKB-ARBA"/>
</dbReference>
<protein>
    <recommendedName>
        <fullName evidence="4">Phytanoyl-CoA dioxygenase PhyH</fullName>
    </recommendedName>
</protein>
<organism evidence="2 3">
    <name type="scientific">Dactylosporangium matsuzakiense</name>
    <dbReference type="NCBI Taxonomy" id="53360"/>
    <lineage>
        <taxon>Bacteria</taxon>
        <taxon>Bacillati</taxon>
        <taxon>Actinomycetota</taxon>
        <taxon>Actinomycetes</taxon>
        <taxon>Micromonosporales</taxon>
        <taxon>Micromonosporaceae</taxon>
        <taxon>Dactylosporangium</taxon>
    </lineage>
</organism>
<evidence type="ECO:0000313" key="3">
    <source>
        <dbReference type="Proteomes" id="UP001143480"/>
    </source>
</evidence>
<dbReference type="AlphaFoldDB" id="A0A9W6KFQ9"/>
<keyword evidence="3" id="KW-1185">Reference proteome</keyword>
<name>A0A9W6KFQ9_9ACTN</name>
<dbReference type="EMBL" id="BSFP01000003">
    <property type="protein sequence ID" value="GLK99224.1"/>
    <property type="molecule type" value="Genomic_DNA"/>
</dbReference>
<dbReference type="Pfam" id="PF05721">
    <property type="entry name" value="PhyH"/>
    <property type="match status" value="1"/>
</dbReference>
<dbReference type="SUPFAM" id="SSF51197">
    <property type="entry name" value="Clavaminate synthase-like"/>
    <property type="match status" value="1"/>
</dbReference>
<dbReference type="GO" id="GO:0005506">
    <property type="term" value="F:iron ion binding"/>
    <property type="evidence" value="ECO:0007669"/>
    <property type="project" value="UniProtKB-ARBA"/>
</dbReference>
<evidence type="ECO:0000256" key="1">
    <source>
        <dbReference type="SAM" id="MobiDB-lite"/>
    </source>
</evidence>
<comment type="caution">
    <text evidence="2">The sequence shown here is derived from an EMBL/GenBank/DDBJ whole genome shotgun (WGS) entry which is preliminary data.</text>
</comment>